<feature type="compositionally biased region" description="Basic and acidic residues" evidence="10">
    <location>
        <begin position="167"/>
        <end position="176"/>
    </location>
</feature>
<feature type="domain" description="C2H2-type" evidence="11">
    <location>
        <begin position="373"/>
        <end position="400"/>
    </location>
</feature>
<dbReference type="SMART" id="SM00355">
    <property type="entry name" value="ZnF_C2H2"/>
    <property type="match status" value="8"/>
</dbReference>
<comment type="subcellular location">
    <subcellularLocation>
        <location evidence="1">Nucleus</location>
    </subcellularLocation>
</comment>
<proteinExistence type="inferred from homology"/>
<keyword evidence="5 8" id="KW-0863">Zinc-finger</keyword>
<dbReference type="Gene3D" id="3.30.160.60">
    <property type="entry name" value="Classic Zinc Finger"/>
    <property type="match status" value="7"/>
</dbReference>
<evidence type="ECO:0000256" key="8">
    <source>
        <dbReference type="PROSITE-ProRule" id="PRU00042"/>
    </source>
</evidence>
<evidence type="ECO:0000256" key="9">
    <source>
        <dbReference type="SAM" id="Coils"/>
    </source>
</evidence>
<dbReference type="GO" id="GO:0005634">
    <property type="term" value="C:nucleus"/>
    <property type="evidence" value="ECO:0007669"/>
    <property type="project" value="UniProtKB-SubCell"/>
</dbReference>
<dbReference type="PROSITE" id="PS50157">
    <property type="entry name" value="ZINC_FINGER_C2H2_2"/>
    <property type="match status" value="8"/>
</dbReference>
<feature type="domain" description="C2H2-type" evidence="11">
    <location>
        <begin position="401"/>
        <end position="428"/>
    </location>
</feature>
<keyword evidence="3" id="KW-0479">Metal-binding</keyword>
<keyword evidence="13" id="KW-1185">Reference proteome</keyword>
<evidence type="ECO:0000256" key="6">
    <source>
        <dbReference type="ARBA" id="ARBA00022833"/>
    </source>
</evidence>
<evidence type="ECO:0000256" key="4">
    <source>
        <dbReference type="ARBA" id="ARBA00022737"/>
    </source>
</evidence>
<reference evidence="12" key="1">
    <citation type="submission" date="2025-08" db="UniProtKB">
        <authorList>
            <consortium name="Ensembl"/>
        </authorList>
    </citation>
    <scope>IDENTIFICATION</scope>
</reference>
<evidence type="ECO:0000313" key="12">
    <source>
        <dbReference type="Ensembl" id="ENSSTUP00000105750.1"/>
    </source>
</evidence>
<dbReference type="InParanoid" id="A0A674ECN4"/>
<dbReference type="PANTHER" id="PTHR19818:SF139">
    <property type="entry name" value="PAIR-RULE PROTEIN ODD-PAIRED"/>
    <property type="match status" value="1"/>
</dbReference>
<feature type="compositionally biased region" description="Polar residues" evidence="10">
    <location>
        <begin position="139"/>
        <end position="148"/>
    </location>
</feature>
<dbReference type="AlphaFoldDB" id="A0A674ECN4"/>
<dbReference type="InterPro" id="IPR036236">
    <property type="entry name" value="Znf_C2H2_sf"/>
</dbReference>
<keyword evidence="7" id="KW-0539">Nucleus</keyword>
<dbReference type="FunFam" id="3.30.160.60:FF:000624">
    <property type="entry name" value="zinc finger protein 697"/>
    <property type="match status" value="1"/>
</dbReference>
<accession>A0A674ECN4</accession>
<dbReference type="Ensembl" id="ENSSTUT00000113375.1">
    <property type="protein sequence ID" value="ENSSTUP00000105750.1"/>
    <property type="gene ID" value="ENSSTUG00000047162.1"/>
</dbReference>
<sequence>MSKIQLLRVFLNQRLTVAAEEIFGAVEKTIAEYQEEVSRSKKENDRLQKILDIVIKPEIKLQRTSLPPDLQQLTVLEEEVHPEQQPCVQDWSPSLGQEDSEPIWIKKEQEELKKQLQRLESDTREFIFDPFCVSDFDQDPTQSLQIQSEENRERDSQPNIVTGQIKTEPDGEDYRISEPTCSSAQSKNSEHVNGMESKGAESVLKSHKPKTTRKQKRNTYSSANGMKCTPCSCKVCGRSFRYKRPFFNHVQSHAHIENKEHVCGVCGKHLDSKESMKDHLQTHIVAEPEFCHVCGKTFTTKLRLKKHMRVHTGEKPYRCDDCGRCFSDAANLIGHKRTHTGEKPYCCQECGQGFTQSGHLVLHRRRHTGEKPYLCSVCGKSFSTRSNYTGHMRVHTGEKPYSCHDCSKCFSNTANLSAHRRIHTGEKPYCCDYCGKGFAQNGNLKMHMKTHRK</sequence>
<evidence type="ECO:0000256" key="10">
    <source>
        <dbReference type="SAM" id="MobiDB-lite"/>
    </source>
</evidence>
<dbReference type="InterPro" id="IPR050329">
    <property type="entry name" value="GLI_C2H2-zinc-finger"/>
</dbReference>
<dbReference type="FunFam" id="3.30.160.60:FF:001498">
    <property type="entry name" value="Zinc finger protein 404"/>
    <property type="match status" value="1"/>
</dbReference>
<evidence type="ECO:0000256" key="3">
    <source>
        <dbReference type="ARBA" id="ARBA00022723"/>
    </source>
</evidence>
<keyword evidence="9" id="KW-0175">Coiled coil</keyword>
<name>A0A674ECN4_SALTR</name>
<feature type="domain" description="C2H2-type" evidence="11">
    <location>
        <begin position="429"/>
        <end position="453"/>
    </location>
</feature>
<evidence type="ECO:0000256" key="5">
    <source>
        <dbReference type="ARBA" id="ARBA00022771"/>
    </source>
</evidence>
<evidence type="ECO:0000313" key="13">
    <source>
        <dbReference type="Proteomes" id="UP000472277"/>
    </source>
</evidence>
<feature type="domain" description="C2H2-type" evidence="11">
    <location>
        <begin position="345"/>
        <end position="372"/>
    </location>
</feature>
<dbReference type="PROSITE" id="PS00028">
    <property type="entry name" value="ZINC_FINGER_C2H2_1"/>
    <property type="match status" value="8"/>
</dbReference>
<dbReference type="GO" id="GO:0000978">
    <property type="term" value="F:RNA polymerase II cis-regulatory region sequence-specific DNA binding"/>
    <property type="evidence" value="ECO:0007669"/>
    <property type="project" value="TreeGrafter"/>
</dbReference>
<keyword evidence="4" id="KW-0677">Repeat</keyword>
<dbReference type="Pfam" id="PF00096">
    <property type="entry name" value="zf-C2H2"/>
    <property type="match status" value="6"/>
</dbReference>
<dbReference type="FunFam" id="3.30.160.60:FF:001155">
    <property type="entry name" value="Zinc finger 30C"/>
    <property type="match status" value="1"/>
</dbReference>
<dbReference type="InterPro" id="IPR013087">
    <property type="entry name" value="Znf_C2H2_type"/>
</dbReference>
<dbReference type="GO" id="GO:0008270">
    <property type="term" value="F:zinc ion binding"/>
    <property type="evidence" value="ECO:0007669"/>
    <property type="project" value="UniProtKB-KW"/>
</dbReference>
<dbReference type="GO" id="GO:0045944">
    <property type="term" value="P:positive regulation of transcription by RNA polymerase II"/>
    <property type="evidence" value="ECO:0007669"/>
    <property type="project" value="UniProtKB-ARBA"/>
</dbReference>
<gene>
    <name evidence="12" type="primary">LOC115177271</name>
</gene>
<protein>
    <submittedName>
        <fullName evidence="12">Zinc finger and SCAN domain-containing protein 2-like</fullName>
    </submittedName>
</protein>
<dbReference type="Proteomes" id="UP000472277">
    <property type="component" value="Chromosome 37"/>
</dbReference>
<feature type="compositionally biased region" description="Basic residues" evidence="10">
    <location>
        <begin position="205"/>
        <end position="217"/>
    </location>
</feature>
<reference evidence="12" key="2">
    <citation type="submission" date="2025-09" db="UniProtKB">
        <authorList>
            <consortium name="Ensembl"/>
        </authorList>
    </citation>
    <scope>IDENTIFICATION</scope>
</reference>
<feature type="domain" description="C2H2-type" evidence="11">
    <location>
        <begin position="261"/>
        <end position="288"/>
    </location>
</feature>
<dbReference type="FunFam" id="3.30.160.60:FF:002343">
    <property type="entry name" value="Zinc finger protein 33A"/>
    <property type="match status" value="1"/>
</dbReference>
<feature type="coiled-coil region" evidence="9">
    <location>
        <begin position="23"/>
        <end position="50"/>
    </location>
</feature>
<dbReference type="FunFam" id="3.30.160.60:FF:000688">
    <property type="entry name" value="zinc finger protein 197 isoform X1"/>
    <property type="match status" value="1"/>
</dbReference>
<organism evidence="12 13">
    <name type="scientific">Salmo trutta</name>
    <name type="common">Brown trout</name>
    <dbReference type="NCBI Taxonomy" id="8032"/>
    <lineage>
        <taxon>Eukaryota</taxon>
        <taxon>Metazoa</taxon>
        <taxon>Chordata</taxon>
        <taxon>Craniata</taxon>
        <taxon>Vertebrata</taxon>
        <taxon>Euteleostomi</taxon>
        <taxon>Actinopterygii</taxon>
        <taxon>Neopterygii</taxon>
        <taxon>Teleostei</taxon>
        <taxon>Protacanthopterygii</taxon>
        <taxon>Salmoniformes</taxon>
        <taxon>Salmonidae</taxon>
        <taxon>Salmoninae</taxon>
        <taxon>Salmo</taxon>
    </lineage>
</organism>
<dbReference type="GO" id="GO:0000981">
    <property type="term" value="F:DNA-binding transcription factor activity, RNA polymerase II-specific"/>
    <property type="evidence" value="ECO:0007669"/>
    <property type="project" value="TreeGrafter"/>
</dbReference>
<evidence type="ECO:0000259" key="11">
    <source>
        <dbReference type="PROSITE" id="PS50157"/>
    </source>
</evidence>
<dbReference type="SUPFAM" id="SSF57667">
    <property type="entry name" value="beta-beta-alpha zinc fingers"/>
    <property type="match status" value="4"/>
</dbReference>
<dbReference type="FunCoup" id="A0A674ECN4">
    <property type="interactions" value="18"/>
</dbReference>
<comment type="similarity">
    <text evidence="2">Belongs to the krueppel C2H2-type zinc-finger protein family.</text>
</comment>
<feature type="domain" description="C2H2-type" evidence="11">
    <location>
        <begin position="231"/>
        <end position="260"/>
    </location>
</feature>
<dbReference type="FunFam" id="3.30.160.60:FF:001270">
    <property type="entry name" value="zinc finger protein 583 isoform X1"/>
    <property type="match status" value="1"/>
</dbReference>
<dbReference type="PANTHER" id="PTHR19818">
    <property type="entry name" value="ZINC FINGER PROTEIN ZIC AND GLI"/>
    <property type="match status" value="1"/>
</dbReference>
<evidence type="ECO:0000256" key="1">
    <source>
        <dbReference type="ARBA" id="ARBA00004123"/>
    </source>
</evidence>
<feature type="domain" description="C2H2-type" evidence="11">
    <location>
        <begin position="289"/>
        <end position="316"/>
    </location>
</feature>
<feature type="domain" description="C2H2-type" evidence="11">
    <location>
        <begin position="317"/>
        <end position="344"/>
    </location>
</feature>
<dbReference type="OMA" id="DSEPIWI"/>
<evidence type="ECO:0000256" key="7">
    <source>
        <dbReference type="ARBA" id="ARBA00023242"/>
    </source>
</evidence>
<evidence type="ECO:0000256" key="2">
    <source>
        <dbReference type="ARBA" id="ARBA00006991"/>
    </source>
</evidence>
<feature type="region of interest" description="Disordered" evidence="10">
    <location>
        <begin position="138"/>
        <end position="219"/>
    </location>
</feature>
<dbReference type="GeneTree" id="ENSGT01150000286958"/>
<keyword evidence="6" id="KW-0862">Zinc</keyword>